<evidence type="ECO:0000313" key="1">
    <source>
        <dbReference type="EMBL" id="CAE7345200.1"/>
    </source>
</evidence>
<organism evidence="1 2">
    <name type="scientific">Symbiodinium natans</name>
    <dbReference type="NCBI Taxonomy" id="878477"/>
    <lineage>
        <taxon>Eukaryota</taxon>
        <taxon>Sar</taxon>
        <taxon>Alveolata</taxon>
        <taxon>Dinophyceae</taxon>
        <taxon>Suessiales</taxon>
        <taxon>Symbiodiniaceae</taxon>
        <taxon>Symbiodinium</taxon>
    </lineage>
</organism>
<dbReference type="GO" id="GO:0003676">
    <property type="term" value="F:nucleic acid binding"/>
    <property type="evidence" value="ECO:0007669"/>
    <property type="project" value="InterPro"/>
</dbReference>
<dbReference type="InterPro" id="IPR035979">
    <property type="entry name" value="RBD_domain_sf"/>
</dbReference>
<dbReference type="SUPFAM" id="SSF54928">
    <property type="entry name" value="RNA-binding domain, RBD"/>
    <property type="match status" value="1"/>
</dbReference>
<name>A0A812P986_9DINO</name>
<keyword evidence="2" id="KW-1185">Reference proteome</keyword>
<evidence type="ECO:0000313" key="2">
    <source>
        <dbReference type="Proteomes" id="UP000604046"/>
    </source>
</evidence>
<accession>A0A812P986</accession>
<dbReference type="OrthoDB" id="434028at2759"/>
<sequence length="193" mass="21524">MPSLCTFFTSCRRLPSKLSTDTFLDILNQIAPGRYNFVYIPHDKTKPRNVALAFANFTDHETAKIAYSYFQGCTTPMDSRLGSHIRVFQADVQGLSQNLAYFIARSGLADMENPHAPRVFESGRQVNLLEAARKHVTMTLVSQAPRCAAWNCASLSVQGIWGYGVSRPILVCISGSMQIENVFTLRVPRRSST</sequence>
<dbReference type="Proteomes" id="UP000604046">
    <property type="component" value="Unassembled WGS sequence"/>
</dbReference>
<gene>
    <name evidence="1" type="primary">ML3</name>
    <name evidence="1" type="ORF">SNAT2548_LOCUS18092</name>
</gene>
<proteinExistence type="predicted"/>
<reference evidence="1" key="1">
    <citation type="submission" date="2021-02" db="EMBL/GenBank/DDBJ databases">
        <authorList>
            <person name="Dougan E. K."/>
            <person name="Rhodes N."/>
            <person name="Thang M."/>
            <person name="Chan C."/>
        </authorList>
    </citation>
    <scope>NUCLEOTIDE SEQUENCE</scope>
</reference>
<dbReference type="EMBL" id="CAJNDS010002134">
    <property type="protein sequence ID" value="CAE7345200.1"/>
    <property type="molecule type" value="Genomic_DNA"/>
</dbReference>
<protein>
    <submittedName>
        <fullName evidence="1">ML3 protein</fullName>
    </submittedName>
</protein>
<dbReference type="AlphaFoldDB" id="A0A812P986"/>
<comment type="caution">
    <text evidence="1">The sequence shown here is derived from an EMBL/GenBank/DDBJ whole genome shotgun (WGS) entry which is preliminary data.</text>
</comment>